<keyword evidence="1" id="KW-0812">Transmembrane</keyword>
<comment type="caution">
    <text evidence="2">The sequence shown here is derived from an EMBL/GenBank/DDBJ whole genome shotgun (WGS) entry which is preliminary data.</text>
</comment>
<dbReference type="AlphaFoldDB" id="A0A8S1TK63"/>
<keyword evidence="1" id="KW-0472">Membrane</keyword>
<dbReference type="EMBL" id="CAJJDO010000021">
    <property type="protein sequence ID" value="CAD8151556.1"/>
    <property type="molecule type" value="Genomic_DNA"/>
</dbReference>
<keyword evidence="3" id="KW-1185">Reference proteome</keyword>
<accession>A0A8S1TK63</accession>
<proteinExistence type="predicted"/>
<feature type="transmembrane region" description="Helical" evidence="1">
    <location>
        <begin position="20"/>
        <end position="37"/>
    </location>
</feature>
<organism evidence="2 3">
    <name type="scientific">Paramecium pentaurelia</name>
    <dbReference type="NCBI Taxonomy" id="43138"/>
    <lineage>
        <taxon>Eukaryota</taxon>
        <taxon>Sar</taxon>
        <taxon>Alveolata</taxon>
        <taxon>Ciliophora</taxon>
        <taxon>Intramacronucleata</taxon>
        <taxon>Oligohymenophorea</taxon>
        <taxon>Peniculida</taxon>
        <taxon>Parameciidae</taxon>
        <taxon>Paramecium</taxon>
    </lineage>
</organism>
<sequence length="53" mass="6243">MSYVEVQMGFGDIKRAKQSVAVGILILVFQDGFINYLQQKEERINKQMKQKMY</sequence>
<evidence type="ECO:0000256" key="1">
    <source>
        <dbReference type="SAM" id="Phobius"/>
    </source>
</evidence>
<keyword evidence="1" id="KW-1133">Transmembrane helix</keyword>
<reference evidence="2" key="1">
    <citation type="submission" date="2021-01" db="EMBL/GenBank/DDBJ databases">
        <authorList>
            <consortium name="Genoscope - CEA"/>
            <person name="William W."/>
        </authorList>
    </citation>
    <scope>NUCLEOTIDE SEQUENCE</scope>
</reference>
<evidence type="ECO:0000313" key="3">
    <source>
        <dbReference type="Proteomes" id="UP000689195"/>
    </source>
</evidence>
<protein>
    <submittedName>
        <fullName evidence="2">Uncharacterized protein</fullName>
    </submittedName>
</protein>
<gene>
    <name evidence="2" type="ORF">PPENT_87.1.T0210417</name>
</gene>
<dbReference type="Proteomes" id="UP000689195">
    <property type="component" value="Unassembled WGS sequence"/>
</dbReference>
<evidence type="ECO:0000313" key="2">
    <source>
        <dbReference type="EMBL" id="CAD8151556.1"/>
    </source>
</evidence>
<name>A0A8S1TK63_9CILI</name>